<evidence type="ECO:0000256" key="1">
    <source>
        <dbReference type="SAM" id="MobiDB-lite"/>
    </source>
</evidence>
<dbReference type="Pfam" id="PF09912">
    <property type="entry name" value="DUF2141"/>
    <property type="match status" value="1"/>
</dbReference>
<protein>
    <recommendedName>
        <fullName evidence="4">DUF2141 domain-containing protein</fullName>
    </recommendedName>
</protein>
<keyword evidence="3" id="KW-1185">Reference proteome</keyword>
<dbReference type="InterPro" id="IPR018673">
    <property type="entry name" value="DUF2141"/>
</dbReference>
<sequence length="232" mass="24875">MRRDRPEPPKPPPRFQARETPASAGKMHLAKRELQRLRSDASRLATHVSREDGRVIAGAGGNGQWRHRRHHPQETRPMKTFFAIAALAAAGMASAQAPQPQAPQMAAANPSASASLTIRFEQITAPTGRILMSVYDSETAHDKGGKPARVGMVEVEGATATLTLTGLAPGRYAIKVFHDVDGDGQMKMNPFGMPLEPFAFSNGARPEGGPALWKAASFDVSAGASETRISFQ</sequence>
<evidence type="ECO:0000313" key="3">
    <source>
        <dbReference type="Proteomes" id="UP000258016"/>
    </source>
</evidence>
<dbReference type="EMBL" id="CP020083">
    <property type="protein sequence ID" value="ASR53354.1"/>
    <property type="molecule type" value="Genomic_DNA"/>
</dbReference>
<dbReference type="Proteomes" id="UP000258016">
    <property type="component" value="Chromosome"/>
</dbReference>
<gene>
    <name evidence="2" type="ORF">B5J99_05340</name>
</gene>
<reference evidence="2 3" key="1">
    <citation type="submission" date="2017-03" db="EMBL/GenBank/DDBJ databases">
        <title>Complete genome sequence of Blastomonas fulva degrading microcsystin LR.</title>
        <authorList>
            <person name="Lee H.-g."/>
            <person name="Jin L."/>
            <person name="oh H.-M."/>
        </authorList>
    </citation>
    <scope>NUCLEOTIDE SEQUENCE [LARGE SCALE GENOMIC DNA]</scope>
    <source>
        <strain evidence="2 3">T2</strain>
    </source>
</reference>
<proteinExistence type="predicted"/>
<feature type="region of interest" description="Disordered" evidence="1">
    <location>
        <begin position="1"/>
        <end position="27"/>
    </location>
</feature>
<evidence type="ECO:0008006" key="4">
    <source>
        <dbReference type="Google" id="ProtNLM"/>
    </source>
</evidence>
<organism evidence="2 3">
    <name type="scientific">Blastomonas fulva</name>
    <dbReference type="NCBI Taxonomy" id="1550728"/>
    <lineage>
        <taxon>Bacteria</taxon>
        <taxon>Pseudomonadati</taxon>
        <taxon>Pseudomonadota</taxon>
        <taxon>Alphaproteobacteria</taxon>
        <taxon>Sphingomonadales</taxon>
        <taxon>Sphingomonadaceae</taxon>
        <taxon>Blastomonas</taxon>
    </lineage>
</organism>
<evidence type="ECO:0000313" key="2">
    <source>
        <dbReference type="EMBL" id="ASR53354.1"/>
    </source>
</evidence>
<name>A0ABM6MBE5_9SPHN</name>
<accession>A0ABM6MBE5</accession>